<evidence type="ECO:0000313" key="3">
    <source>
        <dbReference type="Proteomes" id="UP000306985"/>
    </source>
</evidence>
<dbReference type="RefSeq" id="WP_137449300.1">
    <property type="nucleotide sequence ID" value="NZ_SZZH01000001.1"/>
</dbReference>
<name>A0A4V6CSK5_9ACTN</name>
<dbReference type="AlphaFoldDB" id="A0A4V6CSK5"/>
<dbReference type="Gene3D" id="3.40.50.150">
    <property type="entry name" value="Vaccinia Virus protein VP39"/>
    <property type="match status" value="1"/>
</dbReference>
<dbReference type="GO" id="GO:0008168">
    <property type="term" value="F:methyltransferase activity"/>
    <property type="evidence" value="ECO:0007669"/>
    <property type="project" value="UniProtKB-KW"/>
</dbReference>
<keyword evidence="3" id="KW-1185">Reference proteome</keyword>
<comment type="caution">
    <text evidence="2">The sequence shown here is derived from an EMBL/GenBank/DDBJ whole genome shotgun (WGS) entry which is preliminary data.</text>
</comment>
<keyword evidence="2" id="KW-0489">Methyltransferase</keyword>
<reference evidence="2 3" key="1">
    <citation type="submission" date="2019-05" db="EMBL/GenBank/DDBJ databases">
        <title>Nakamurella sp. N5BH11, whole genome shotgun sequence.</title>
        <authorList>
            <person name="Tuo L."/>
        </authorList>
    </citation>
    <scope>NUCLEOTIDE SEQUENCE [LARGE SCALE GENOMIC DNA]</scope>
    <source>
        <strain evidence="2 3">N5BH11</strain>
    </source>
</reference>
<dbReference type="GO" id="GO:0032259">
    <property type="term" value="P:methylation"/>
    <property type="evidence" value="ECO:0007669"/>
    <property type="project" value="UniProtKB-KW"/>
</dbReference>
<dbReference type="Pfam" id="PF13649">
    <property type="entry name" value="Methyltransf_25"/>
    <property type="match status" value="1"/>
</dbReference>
<gene>
    <name evidence="2" type="ORF">FDO65_10865</name>
</gene>
<protein>
    <submittedName>
        <fullName evidence="2">Class I SAM-dependent methyltransferase</fullName>
    </submittedName>
</protein>
<proteinExistence type="predicted"/>
<dbReference type="CDD" id="cd02440">
    <property type="entry name" value="AdoMet_MTases"/>
    <property type="match status" value="1"/>
</dbReference>
<dbReference type="OrthoDB" id="3571292at2"/>
<dbReference type="NCBIfam" id="NF041255">
    <property type="entry name" value="mycofact_MftM"/>
    <property type="match status" value="1"/>
</dbReference>
<evidence type="ECO:0000259" key="1">
    <source>
        <dbReference type="Pfam" id="PF13649"/>
    </source>
</evidence>
<evidence type="ECO:0000313" key="2">
    <source>
        <dbReference type="EMBL" id="TKV61995.1"/>
    </source>
</evidence>
<sequence length="323" mass="36258">MVVTADSSTVTRARFRVEDDRIPRLTPIDPFRALVDHRYDDGLVVVMARDSPVSPVDTRLVRTPHFEVWRHQRQLVVRHWVSPAEVDDGLTSVINDELFGPGWVTGSEMFERIFTGIVLTSAPTAIEAWMLFYRNSLRRYDGVRDPRAGEVGRNALADFAAIHRHADALVPPDATVLELGCCFGFLSLRLARETGRTVIASDLSAGTVSLLRAVADRLDVPLQTLVADAARIPRPDDSVDVVLLVHLLEHLEPEHCRRAIDEALRVATRRVVIAVPYEDEPTPAFGHLWTLDESDLRSWGQATTGWNWSVHEHLGGWLVFDRT</sequence>
<dbReference type="InterPro" id="IPR029063">
    <property type="entry name" value="SAM-dependent_MTases_sf"/>
</dbReference>
<keyword evidence="2" id="KW-0808">Transferase</keyword>
<dbReference type="EMBL" id="SZZH01000001">
    <property type="protein sequence ID" value="TKV61995.1"/>
    <property type="molecule type" value="Genomic_DNA"/>
</dbReference>
<feature type="domain" description="Methyltransferase" evidence="1">
    <location>
        <begin position="176"/>
        <end position="266"/>
    </location>
</feature>
<dbReference type="SUPFAM" id="SSF53335">
    <property type="entry name" value="S-adenosyl-L-methionine-dependent methyltransferases"/>
    <property type="match status" value="1"/>
</dbReference>
<dbReference type="Proteomes" id="UP000306985">
    <property type="component" value="Unassembled WGS sequence"/>
</dbReference>
<accession>A0A4V6CSK5</accession>
<organism evidence="2 3">
    <name type="scientific">Nakamurella flava</name>
    <dbReference type="NCBI Taxonomy" id="2576308"/>
    <lineage>
        <taxon>Bacteria</taxon>
        <taxon>Bacillati</taxon>
        <taxon>Actinomycetota</taxon>
        <taxon>Actinomycetes</taxon>
        <taxon>Nakamurellales</taxon>
        <taxon>Nakamurellaceae</taxon>
        <taxon>Nakamurella</taxon>
    </lineage>
</organism>
<dbReference type="InterPro" id="IPR041698">
    <property type="entry name" value="Methyltransf_25"/>
</dbReference>